<feature type="transmembrane region" description="Helical" evidence="1">
    <location>
        <begin position="214"/>
        <end position="237"/>
    </location>
</feature>
<feature type="transmembrane region" description="Helical" evidence="1">
    <location>
        <begin position="336"/>
        <end position="354"/>
    </location>
</feature>
<keyword evidence="1" id="KW-0472">Membrane</keyword>
<evidence type="ECO:0000256" key="1">
    <source>
        <dbReference type="SAM" id="Phobius"/>
    </source>
</evidence>
<keyword evidence="1" id="KW-1133">Transmembrane helix</keyword>
<gene>
    <name evidence="2" type="ORF">JQC72_12900</name>
</gene>
<protein>
    <submittedName>
        <fullName evidence="2">HupE/UreJ family protein</fullName>
    </submittedName>
</protein>
<keyword evidence="3" id="KW-1185">Reference proteome</keyword>
<evidence type="ECO:0000313" key="3">
    <source>
        <dbReference type="Proteomes" id="UP001177120"/>
    </source>
</evidence>
<organism evidence="2 3">
    <name type="scientific">Polycladomyces zharkentensis</name>
    <dbReference type="NCBI Taxonomy" id="2807616"/>
    <lineage>
        <taxon>Bacteria</taxon>
        <taxon>Bacillati</taxon>
        <taxon>Bacillota</taxon>
        <taxon>Bacilli</taxon>
        <taxon>Bacillales</taxon>
        <taxon>Thermoactinomycetaceae</taxon>
        <taxon>Polycladomyces</taxon>
    </lineage>
</organism>
<proteinExistence type="predicted"/>
<dbReference type="EMBL" id="JAFHAP010000011">
    <property type="protein sequence ID" value="MBN2910397.1"/>
    <property type="molecule type" value="Genomic_DNA"/>
</dbReference>
<accession>A0ABS2WLF4</accession>
<feature type="transmembrane region" description="Helical" evidence="1">
    <location>
        <begin position="243"/>
        <end position="261"/>
    </location>
</feature>
<comment type="caution">
    <text evidence="2">The sequence shown here is derived from an EMBL/GenBank/DDBJ whole genome shotgun (WGS) entry which is preliminary data.</text>
</comment>
<sequence>MHIRCWRKMIPVIMFVLFWPVMAAAHPVYMASTYIKVKDREMTVTIHVDTVMLAKAVGIKGYLALDVPAAQWTIPVKEKVFTYVQTGWMVQINGRPAKPTEMELRSPDPGHADIQMRYVTARPIGHVEIDDQLFFEQAEGKHQNTVTIDHGGKQNRFLLTDNQRHFAFSPSDQMSIWPTVLRFVQMGVEHIWLGYDHLAFLFALLLTTRKGTDIIKIVTSFTVAHSITLGLAAMGIVAVPSRWIESFISLSIVYVAVENQWFHTKNISRRWIVAFYFGLVHGFGFAGALADADIPLDDLLVSLVSFNAGVEIGQLVIVGVLFPLLLWITRFRWHVWVVRGVSVLIGFLGLIWFVQRTFG</sequence>
<keyword evidence="1" id="KW-0812">Transmembrane</keyword>
<dbReference type="Pfam" id="PF13795">
    <property type="entry name" value="HupE_UreJ_2"/>
    <property type="match status" value="1"/>
</dbReference>
<dbReference type="RefSeq" id="WP_205496321.1">
    <property type="nucleotide sequence ID" value="NZ_JAFHAP010000011.1"/>
</dbReference>
<reference evidence="2" key="1">
    <citation type="journal article" date="2024" name="Int. J. Syst. Evol. Microbiol.">
        <title>Polycladomyces zharkentensis sp. nov., a novel thermophilic cellulose- and starch-degrading member of the Bacillota from a geothermal aquifer in Kazakhstan.</title>
        <authorList>
            <person name="Mashzhan A."/>
            <person name="Kistaubayeva A."/>
            <person name="Javier-Lopez R."/>
            <person name="Bissenova U."/>
            <person name="Bissenbay A."/>
            <person name="Birkeland N.K."/>
        </authorList>
    </citation>
    <scope>NUCLEOTIDE SEQUENCE</scope>
    <source>
        <strain evidence="2">ZKZ2T</strain>
    </source>
</reference>
<dbReference type="Proteomes" id="UP001177120">
    <property type="component" value="Unassembled WGS sequence"/>
</dbReference>
<feature type="transmembrane region" description="Helical" evidence="1">
    <location>
        <begin position="273"/>
        <end position="292"/>
    </location>
</feature>
<dbReference type="InterPro" id="IPR032809">
    <property type="entry name" value="Put_HupE_UreJ"/>
</dbReference>
<feature type="transmembrane region" description="Helical" evidence="1">
    <location>
        <begin position="312"/>
        <end position="329"/>
    </location>
</feature>
<evidence type="ECO:0000313" key="2">
    <source>
        <dbReference type="EMBL" id="MBN2910397.1"/>
    </source>
</evidence>
<name>A0ABS2WLF4_9BACL</name>